<name>A0A6G0ZLM0_APHCR</name>
<evidence type="ECO:0000313" key="2">
    <source>
        <dbReference type="Proteomes" id="UP000478052"/>
    </source>
</evidence>
<dbReference type="AlphaFoldDB" id="A0A6G0ZLM0"/>
<protein>
    <submittedName>
        <fullName evidence="1">Uncharacterized protein</fullName>
    </submittedName>
</protein>
<comment type="caution">
    <text evidence="1">The sequence shown here is derived from an EMBL/GenBank/DDBJ whole genome shotgun (WGS) entry which is preliminary data.</text>
</comment>
<evidence type="ECO:0000313" key="1">
    <source>
        <dbReference type="EMBL" id="KAF0771990.1"/>
    </source>
</evidence>
<dbReference type="Proteomes" id="UP000478052">
    <property type="component" value="Unassembled WGS sequence"/>
</dbReference>
<keyword evidence="2" id="KW-1185">Reference proteome</keyword>
<organism evidence="1 2">
    <name type="scientific">Aphis craccivora</name>
    <name type="common">Cowpea aphid</name>
    <dbReference type="NCBI Taxonomy" id="307492"/>
    <lineage>
        <taxon>Eukaryota</taxon>
        <taxon>Metazoa</taxon>
        <taxon>Ecdysozoa</taxon>
        <taxon>Arthropoda</taxon>
        <taxon>Hexapoda</taxon>
        <taxon>Insecta</taxon>
        <taxon>Pterygota</taxon>
        <taxon>Neoptera</taxon>
        <taxon>Paraneoptera</taxon>
        <taxon>Hemiptera</taxon>
        <taxon>Sternorrhyncha</taxon>
        <taxon>Aphidomorpha</taxon>
        <taxon>Aphidoidea</taxon>
        <taxon>Aphididae</taxon>
        <taxon>Aphidini</taxon>
        <taxon>Aphis</taxon>
        <taxon>Aphis</taxon>
    </lineage>
</organism>
<accession>A0A6G0ZLM0</accession>
<sequence>MQKLDSIKFFLKKIKSYVIQEFPYNDMILDFWDTHTYFLVTTFGNIKYIYYILMNSERSDGCIDFTMLCFFFFVSVYTRTCQNNASISNFGGGFL</sequence>
<proteinExistence type="predicted"/>
<gene>
    <name evidence="1" type="ORF">FWK35_00000276</name>
</gene>
<dbReference type="EMBL" id="VUJU01000226">
    <property type="protein sequence ID" value="KAF0771990.1"/>
    <property type="molecule type" value="Genomic_DNA"/>
</dbReference>
<reference evidence="1 2" key="1">
    <citation type="submission" date="2019-08" db="EMBL/GenBank/DDBJ databases">
        <title>Whole genome of Aphis craccivora.</title>
        <authorList>
            <person name="Voronova N.V."/>
            <person name="Shulinski R.S."/>
            <person name="Bandarenka Y.V."/>
            <person name="Zhorov D.G."/>
            <person name="Warner D."/>
        </authorList>
    </citation>
    <scope>NUCLEOTIDE SEQUENCE [LARGE SCALE GENOMIC DNA]</scope>
    <source>
        <strain evidence="1">180601</strain>
        <tissue evidence="1">Whole Body</tissue>
    </source>
</reference>